<reference evidence="5" key="1">
    <citation type="submission" date="2020-05" db="EMBL/GenBank/DDBJ databases">
        <title>WGS assembly of Corymbia citriodora subspecies variegata.</title>
        <authorList>
            <person name="Barry K."/>
            <person name="Hundley H."/>
            <person name="Shu S."/>
            <person name="Jenkins J."/>
            <person name="Grimwood J."/>
            <person name="Baten A."/>
        </authorList>
    </citation>
    <scope>NUCLEOTIDE SEQUENCE</scope>
    <source>
        <strain evidence="5">CV2-018</strain>
    </source>
</reference>
<feature type="compositionally biased region" description="Basic residues" evidence="4">
    <location>
        <begin position="1"/>
        <end position="12"/>
    </location>
</feature>
<gene>
    <name evidence="5" type="ORF">BT93_L0527</name>
</gene>
<dbReference type="Gramene" id="rna-gnl|WGS:JABURB|Cocit.L0527.1">
    <property type="protein sequence ID" value="cds-KAF7852134.1"/>
    <property type="gene ID" value="gene-BT93_L0527"/>
</dbReference>
<dbReference type="GO" id="GO:0009507">
    <property type="term" value="C:chloroplast"/>
    <property type="evidence" value="ECO:0007669"/>
    <property type="project" value="TreeGrafter"/>
</dbReference>
<dbReference type="PROSITE" id="PS51375">
    <property type="entry name" value="PPR"/>
    <property type="match status" value="4"/>
</dbReference>
<feature type="repeat" description="PPR" evidence="3">
    <location>
        <begin position="323"/>
        <end position="357"/>
    </location>
</feature>
<dbReference type="NCBIfam" id="TIGR00756">
    <property type="entry name" value="PPR"/>
    <property type="match status" value="4"/>
</dbReference>
<keyword evidence="2" id="KW-0677">Repeat</keyword>
<protein>
    <recommendedName>
        <fullName evidence="7">Pentatricopeptide repeat-containing protein</fullName>
    </recommendedName>
</protein>
<accession>A0A8T0CYB1</accession>
<keyword evidence="6" id="KW-1185">Reference proteome</keyword>
<dbReference type="PANTHER" id="PTHR47936:SF1">
    <property type="entry name" value="PENTATRICOPEPTIDE REPEAT-CONTAINING PROTEIN GUN1, CHLOROPLASTIC"/>
    <property type="match status" value="1"/>
</dbReference>
<evidence type="ECO:0000256" key="4">
    <source>
        <dbReference type="SAM" id="MobiDB-lite"/>
    </source>
</evidence>
<dbReference type="Gene3D" id="1.25.40.10">
    <property type="entry name" value="Tetratricopeptide repeat domain"/>
    <property type="match status" value="2"/>
</dbReference>
<evidence type="ECO:0000256" key="3">
    <source>
        <dbReference type="PROSITE-ProRule" id="PRU00708"/>
    </source>
</evidence>
<feature type="repeat" description="PPR" evidence="3">
    <location>
        <begin position="217"/>
        <end position="251"/>
    </location>
</feature>
<feature type="region of interest" description="Disordered" evidence="4">
    <location>
        <begin position="1"/>
        <end position="35"/>
    </location>
</feature>
<name>A0A8T0CYB1_CORYI</name>
<dbReference type="Pfam" id="PF13812">
    <property type="entry name" value="PPR_3"/>
    <property type="match status" value="1"/>
</dbReference>
<proteinExistence type="inferred from homology"/>
<dbReference type="InterPro" id="IPR002885">
    <property type="entry name" value="PPR_rpt"/>
</dbReference>
<dbReference type="InterPro" id="IPR011990">
    <property type="entry name" value="TPR-like_helical_dom_sf"/>
</dbReference>
<evidence type="ECO:0000256" key="2">
    <source>
        <dbReference type="ARBA" id="ARBA00022737"/>
    </source>
</evidence>
<organism evidence="5 6">
    <name type="scientific">Corymbia citriodora subsp. variegata</name>
    <dbReference type="NCBI Taxonomy" id="360336"/>
    <lineage>
        <taxon>Eukaryota</taxon>
        <taxon>Viridiplantae</taxon>
        <taxon>Streptophyta</taxon>
        <taxon>Embryophyta</taxon>
        <taxon>Tracheophyta</taxon>
        <taxon>Spermatophyta</taxon>
        <taxon>Magnoliopsida</taxon>
        <taxon>eudicotyledons</taxon>
        <taxon>Gunneridae</taxon>
        <taxon>Pentapetalae</taxon>
        <taxon>rosids</taxon>
        <taxon>malvids</taxon>
        <taxon>Myrtales</taxon>
        <taxon>Myrtaceae</taxon>
        <taxon>Myrtoideae</taxon>
        <taxon>Eucalypteae</taxon>
        <taxon>Corymbia</taxon>
    </lineage>
</organism>
<dbReference type="Pfam" id="PF13041">
    <property type="entry name" value="PPR_2"/>
    <property type="match status" value="1"/>
</dbReference>
<evidence type="ECO:0000313" key="5">
    <source>
        <dbReference type="EMBL" id="KAF7852134.1"/>
    </source>
</evidence>
<dbReference type="GO" id="GO:0010019">
    <property type="term" value="P:chloroplast-nucleus signaling pathway"/>
    <property type="evidence" value="ECO:0007669"/>
    <property type="project" value="TreeGrafter"/>
</dbReference>
<feature type="compositionally biased region" description="Pro residues" evidence="4">
    <location>
        <begin position="22"/>
        <end position="35"/>
    </location>
</feature>
<comment type="similarity">
    <text evidence="1">Belongs to the PPR family. P subfamily.</text>
</comment>
<dbReference type="Pfam" id="PF01535">
    <property type="entry name" value="PPR"/>
    <property type="match status" value="3"/>
</dbReference>
<evidence type="ECO:0000313" key="6">
    <source>
        <dbReference type="Proteomes" id="UP000806378"/>
    </source>
</evidence>
<feature type="repeat" description="PPR" evidence="3">
    <location>
        <begin position="252"/>
        <end position="286"/>
    </location>
</feature>
<dbReference type="AlphaFoldDB" id="A0A8T0CYB1"/>
<comment type="caution">
    <text evidence="5">The sequence shown here is derived from an EMBL/GenBank/DDBJ whole genome shotgun (WGS) entry which is preliminary data.</text>
</comment>
<dbReference type="EMBL" id="MU089519">
    <property type="protein sequence ID" value="KAF7852134.1"/>
    <property type="molecule type" value="Genomic_DNA"/>
</dbReference>
<feature type="repeat" description="PPR" evidence="3">
    <location>
        <begin position="287"/>
        <end position="321"/>
    </location>
</feature>
<dbReference type="Proteomes" id="UP000806378">
    <property type="component" value="Unassembled WGS sequence"/>
</dbReference>
<dbReference type="OrthoDB" id="185373at2759"/>
<evidence type="ECO:0000256" key="1">
    <source>
        <dbReference type="ARBA" id="ARBA00007626"/>
    </source>
</evidence>
<sequence length="412" mass="46339">MASLSKHPRLRIPRSLFSTSTHPPPPPQPQQPPFPSFRAVKSAILAESNPDKLAELFEQSSHFPTFRRHRPLYHLSFQKLAKARRFDLVDRLVLDQISRSGDSQSSLKSEGFWIRLMMIYSNAGMVDEAMRTFDRVREAKCCDVTEKSLCAVLSVHLNNGLIARVHELFERLPRELKVTPTAVAHNLVLKGFVKDDSTDAARAWIAEMEERHQVIPNIDSYNILLGAYLNRGDLSAFDRVVKEILGKGLECNVNAYNLRIARLCKNKECARANKLLAEMVAKGLKPNSASYNVVIDGFARLGDFESAKKVLEGMVKDGHVAPCSFTYYTLLRGMVREGEFDSGLETCKEIVRRGWVPPFEAMQGLVDGLLKMSKGEEAKDIVEKMKRRLKGKSLESWGKIEAALPLVKIAES</sequence>
<dbReference type="GO" id="GO:0031930">
    <property type="term" value="P:mitochondria-nucleus signaling pathway"/>
    <property type="evidence" value="ECO:0007669"/>
    <property type="project" value="TreeGrafter"/>
</dbReference>
<evidence type="ECO:0008006" key="7">
    <source>
        <dbReference type="Google" id="ProtNLM"/>
    </source>
</evidence>
<dbReference type="PANTHER" id="PTHR47936">
    <property type="entry name" value="PPR_LONG DOMAIN-CONTAINING PROTEIN"/>
    <property type="match status" value="1"/>
</dbReference>